<proteinExistence type="predicted"/>
<evidence type="ECO:0000313" key="2">
    <source>
        <dbReference type="Proteomes" id="UP000001075"/>
    </source>
</evidence>
<reference evidence="2" key="1">
    <citation type="journal article" date="2011" name="Nat. Biotechnol.">
        <title>The genomic sequence of the Chinese hamster ovary (CHO)-K1 cell line.</title>
        <authorList>
            <person name="Xu X."/>
            <person name="Nagarajan H."/>
            <person name="Lewis N.E."/>
            <person name="Pan S."/>
            <person name="Cai Z."/>
            <person name="Liu X."/>
            <person name="Chen W."/>
            <person name="Xie M."/>
            <person name="Wang W."/>
            <person name="Hammond S."/>
            <person name="Andersen M.R."/>
            <person name="Neff N."/>
            <person name="Passarelli B."/>
            <person name="Koh W."/>
            <person name="Fan H.C."/>
            <person name="Wang J."/>
            <person name="Gui Y."/>
            <person name="Lee K.H."/>
            <person name="Betenbaugh M.J."/>
            <person name="Quake S.R."/>
            <person name="Famili I."/>
            <person name="Palsson B.O."/>
            <person name="Wang J."/>
        </authorList>
    </citation>
    <scope>NUCLEOTIDE SEQUENCE [LARGE SCALE GENOMIC DNA]</scope>
    <source>
        <strain evidence="2">CHO K1 cell line</strain>
    </source>
</reference>
<dbReference type="Proteomes" id="UP000001075">
    <property type="component" value="Unassembled WGS sequence"/>
</dbReference>
<sequence length="59" mass="6522">MVKKYMHAAVMSDGADSGCLLAAGVMVNFHTCTPTHTPVSFLPPQYIHSSPFPEEMFRH</sequence>
<accession>G3HJK0</accession>
<dbReference type="EMBL" id="JH000433">
    <property type="protein sequence ID" value="EGW03666.1"/>
    <property type="molecule type" value="Genomic_DNA"/>
</dbReference>
<protein>
    <submittedName>
        <fullName evidence="1">Uncharacterized protein</fullName>
    </submittedName>
</protein>
<dbReference type="InParanoid" id="G3HJK0"/>
<evidence type="ECO:0000313" key="1">
    <source>
        <dbReference type="EMBL" id="EGW03666.1"/>
    </source>
</evidence>
<name>G3HJK0_CRIGR</name>
<gene>
    <name evidence="1" type="ORF">I79_010847</name>
</gene>
<dbReference type="AlphaFoldDB" id="G3HJK0"/>
<organism evidence="1 2">
    <name type="scientific">Cricetulus griseus</name>
    <name type="common">Chinese hamster</name>
    <name type="synonym">Cricetulus barabensis griseus</name>
    <dbReference type="NCBI Taxonomy" id="10029"/>
    <lineage>
        <taxon>Eukaryota</taxon>
        <taxon>Metazoa</taxon>
        <taxon>Chordata</taxon>
        <taxon>Craniata</taxon>
        <taxon>Vertebrata</taxon>
        <taxon>Euteleostomi</taxon>
        <taxon>Mammalia</taxon>
        <taxon>Eutheria</taxon>
        <taxon>Euarchontoglires</taxon>
        <taxon>Glires</taxon>
        <taxon>Rodentia</taxon>
        <taxon>Myomorpha</taxon>
        <taxon>Muroidea</taxon>
        <taxon>Cricetidae</taxon>
        <taxon>Cricetinae</taxon>
        <taxon>Cricetulus</taxon>
    </lineage>
</organism>